<organism evidence="5 6">
    <name type="scientific">Azorhizobium oxalatiphilum</name>
    <dbReference type="NCBI Taxonomy" id="980631"/>
    <lineage>
        <taxon>Bacteria</taxon>
        <taxon>Pseudomonadati</taxon>
        <taxon>Pseudomonadota</taxon>
        <taxon>Alphaproteobacteria</taxon>
        <taxon>Hyphomicrobiales</taxon>
        <taxon>Xanthobacteraceae</taxon>
        <taxon>Azorhizobium</taxon>
    </lineage>
</organism>
<comment type="caution">
    <text evidence="5">The sequence shown here is derived from an EMBL/GenBank/DDBJ whole genome shotgun (WGS) entry which is preliminary data.</text>
</comment>
<protein>
    <recommendedName>
        <fullName evidence="4">Phage tail tape measure protein domain-containing protein</fullName>
    </recommendedName>
</protein>
<evidence type="ECO:0000256" key="3">
    <source>
        <dbReference type="SAM" id="MobiDB-lite"/>
    </source>
</evidence>
<evidence type="ECO:0000256" key="1">
    <source>
        <dbReference type="ARBA" id="ARBA00022612"/>
    </source>
</evidence>
<accession>A0A917FA28</accession>
<name>A0A917FA28_9HYPH</name>
<feature type="domain" description="Phage tail tape measure protein" evidence="4">
    <location>
        <begin position="117"/>
        <end position="313"/>
    </location>
</feature>
<evidence type="ECO:0000259" key="4">
    <source>
        <dbReference type="Pfam" id="PF10145"/>
    </source>
</evidence>
<sequence>MAREIEARLKISAVDRTAKAFETLERRLKRAEAAARRANEMQRKTAALERATAGVERGIILGGGALMGAYAAAGGVRAGLTTLTTFENGLTAIQKKAGLTQDQMKGVSEEVKKLAGSDKLAVPIEEILAAYERGAAAGLPLDELRDFAELSAKAADAFEMSAADVGNATAGFKVGLGIPMKEMQQYFDLINTLGDSGISDEKDIINFLDRAGASLKNFGLSAQQAAAYGSALLNLKMQPEVAARMMSAMTSNLIAPELLSKKGQAALTSVVGNLGKFKKALKADAPGTLEKFLQSVSKMDKFQRAEKLGAIFGKEWSDEIMRLVEGLEELKKNLKIAATPSDFLGSLDRSYQLKLGTLSSQWQQFKNEIGLIAIDVGTIGLPALKDGLERIKTLAHEIGEAFKTDFVPNLDMKALDDAQNAIVDLKNDLAALFGLNSSGSEIGAFFRDTAKAVNEIAEAVKQAKGVVDAILHPEKDVQPLTDEDRRKLIAENGPYQPNWLERQFATVGNGFSDLITGESEESRGPSGPNRRFANGSGFGKPGTKPAQPLVGGVVGSALDWLLDANRGMNQAHEWLQQGDYSLQPAMPGRSPINPNSIPTEGGRAASGFDPTAASAAATPSIPAGGPMTVQFGGPAPDALRQAMEGASSPIAVAGADAASSIEGAAQKLQEAAREIGEEGRRAAEAISAARIQVPAIPGARGPNANLGQSMPTVGTPGG</sequence>
<dbReference type="InterPro" id="IPR010090">
    <property type="entry name" value="Phage_tape_meas"/>
</dbReference>
<dbReference type="Proteomes" id="UP000606044">
    <property type="component" value="Unassembled WGS sequence"/>
</dbReference>
<proteinExistence type="predicted"/>
<gene>
    <name evidence="5" type="ORF">GCM10007301_15520</name>
</gene>
<keyword evidence="6" id="KW-1185">Reference proteome</keyword>
<reference evidence="5" key="1">
    <citation type="journal article" date="2014" name="Int. J. Syst. Evol. Microbiol.">
        <title>Complete genome sequence of Corynebacterium casei LMG S-19264T (=DSM 44701T), isolated from a smear-ripened cheese.</title>
        <authorList>
            <consortium name="US DOE Joint Genome Institute (JGI-PGF)"/>
            <person name="Walter F."/>
            <person name="Albersmeier A."/>
            <person name="Kalinowski J."/>
            <person name="Ruckert C."/>
        </authorList>
    </citation>
    <scope>NUCLEOTIDE SEQUENCE</scope>
    <source>
        <strain evidence="5">CCM 7897</strain>
    </source>
</reference>
<dbReference type="PANTHER" id="PTHR37813">
    <property type="entry name" value="FELS-2 PROPHAGE PROTEIN"/>
    <property type="match status" value="1"/>
</dbReference>
<feature type="coiled-coil region" evidence="2">
    <location>
        <begin position="14"/>
        <end position="51"/>
    </location>
</feature>
<evidence type="ECO:0000313" key="5">
    <source>
        <dbReference type="EMBL" id="GGF56723.1"/>
    </source>
</evidence>
<evidence type="ECO:0000313" key="6">
    <source>
        <dbReference type="Proteomes" id="UP000606044"/>
    </source>
</evidence>
<feature type="region of interest" description="Disordered" evidence="3">
    <location>
        <begin position="696"/>
        <end position="718"/>
    </location>
</feature>
<reference evidence="5" key="2">
    <citation type="submission" date="2020-09" db="EMBL/GenBank/DDBJ databases">
        <authorList>
            <person name="Sun Q."/>
            <person name="Sedlacek I."/>
        </authorList>
    </citation>
    <scope>NUCLEOTIDE SEQUENCE</scope>
    <source>
        <strain evidence="5">CCM 7897</strain>
    </source>
</reference>
<dbReference type="Pfam" id="PF10145">
    <property type="entry name" value="PhageMin_Tail"/>
    <property type="match status" value="1"/>
</dbReference>
<feature type="region of interest" description="Disordered" evidence="3">
    <location>
        <begin position="513"/>
        <end position="547"/>
    </location>
</feature>
<dbReference type="EMBL" id="BMCT01000001">
    <property type="protein sequence ID" value="GGF56723.1"/>
    <property type="molecule type" value="Genomic_DNA"/>
</dbReference>
<dbReference type="RefSeq" id="WP_188576875.1">
    <property type="nucleotide sequence ID" value="NZ_BMCT01000001.1"/>
</dbReference>
<evidence type="ECO:0000256" key="2">
    <source>
        <dbReference type="SAM" id="Coils"/>
    </source>
</evidence>
<dbReference type="AlphaFoldDB" id="A0A917FA28"/>
<keyword evidence="2" id="KW-0175">Coiled coil</keyword>
<dbReference type="NCBIfam" id="TIGR01760">
    <property type="entry name" value="tape_meas_TP901"/>
    <property type="match status" value="1"/>
</dbReference>
<dbReference type="PANTHER" id="PTHR37813:SF1">
    <property type="entry name" value="FELS-2 PROPHAGE PROTEIN"/>
    <property type="match status" value="1"/>
</dbReference>
<keyword evidence="1" id="KW-1188">Viral release from host cell</keyword>